<dbReference type="Proteomes" id="UP001530293">
    <property type="component" value="Unassembled WGS sequence"/>
</dbReference>
<feature type="compositionally biased region" description="Polar residues" evidence="1">
    <location>
        <begin position="14"/>
        <end position="25"/>
    </location>
</feature>
<name>A0ABD3N7H1_9STRA</name>
<keyword evidence="2" id="KW-1133">Transmembrane helix</keyword>
<proteinExistence type="predicted"/>
<keyword evidence="2" id="KW-0812">Transmembrane</keyword>
<feature type="compositionally biased region" description="Polar residues" evidence="1">
    <location>
        <begin position="107"/>
        <end position="126"/>
    </location>
</feature>
<accession>A0ABD3N7H1</accession>
<evidence type="ECO:0000313" key="4">
    <source>
        <dbReference type="Proteomes" id="UP001530293"/>
    </source>
</evidence>
<protein>
    <submittedName>
        <fullName evidence="3">Uncharacterized protein</fullName>
    </submittedName>
</protein>
<organism evidence="3 4">
    <name type="scientific">Discostella pseudostelligera</name>
    <dbReference type="NCBI Taxonomy" id="259834"/>
    <lineage>
        <taxon>Eukaryota</taxon>
        <taxon>Sar</taxon>
        <taxon>Stramenopiles</taxon>
        <taxon>Ochrophyta</taxon>
        <taxon>Bacillariophyta</taxon>
        <taxon>Coscinodiscophyceae</taxon>
        <taxon>Thalassiosirophycidae</taxon>
        <taxon>Stephanodiscales</taxon>
        <taxon>Stephanodiscaceae</taxon>
        <taxon>Discostella</taxon>
    </lineage>
</organism>
<sequence>MASAKTTSAAALTGTPQKKNNSASQRSRRKRVSHPLLETEGSSAASLASSTPKKLPAAAIGKVLFEYSTPPRHSDPNVVTPALTTCSPDSPALVDALKMAARPSPPRSNDTRQNTDVAESPQTSYSSSIEAMAAYVEASRQSQRRNVKKVHNTRYKRGNDSDTSPSSSSIVSNINKQSSYTKKPLSTSSTSTGGTKAASPIHYPTRAWIIPIFIIVFFLLSEIFLGMLVFYLKDSVAVAGESVVVTPDLHLAPDLQHPKFTFGNTAEDEILADKVIESEEVDIADELDTFDLGSSDVESHKGPVNEGISNDNDEADNIEKFEEFKKLQSMLDEGFDGLKASIIKKGGEWERKSVESTCGDVWVVANEYQNNDRSSNDAHIETMVPISWESLALDAQHCLGGAGLAFLDNNNLDMERLRLSTQVFDRLSTIRPFDPDVRAGLGTCLLIQGIFHQGDNNSSNTKAKSAIQSSLLSLATYHLKVASSLFSSPRSAMIGSGHNAISAQYGTTKSDDDNAASHAAILHNLALAYLAVGDTDSSVLFLLRAAAIRREHHSRNESKPYWNAPDDVLQAAEVTALLVAAKPNWALPTKQRGKRIPFLPQRTTDIE</sequence>
<dbReference type="AlphaFoldDB" id="A0ABD3N7H1"/>
<feature type="compositionally biased region" description="Low complexity" evidence="1">
    <location>
        <begin position="161"/>
        <end position="197"/>
    </location>
</feature>
<feature type="region of interest" description="Disordered" evidence="1">
    <location>
        <begin position="101"/>
        <end position="126"/>
    </location>
</feature>
<evidence type="ECO:0000313" key="3">
    <source>
        <dbReference type="EMBL" id="KAL3770211.1"/>
    </source>
</evidence>
<keyword evidence="4" id="KW-1185">Reference proteome</keyword>
<reference evidence="3 4" key="1">
    <citation type="submission" date="2024-10" db="EMBL/GenBank/DDBJ databases">
        <title>Updated reference genomes for cyclostephanoid diatoms.</title>
        <authorList>
            <person name="Roberts W.R."/>
            <person name="Alverson A.J."/>
        </authorList>
    </citation>
    <scope>NUCLEOTIDE SEQUENCE [LARGE SCALE GENOMIC DNA]</scope>
    <source>
        <strain evidence="3 4">AJA232-27</strain>
    </source>
</reference>
<feature type="region of interest" description="Disordered" evidence="1">
    <location>
        <begin position="138"/>
        <end position="197"/>
    </location>
</feature>
<keyword evidence="2" id="KW-0472">Membrane</keyword>
<feature type="compositionally biased region" description="Basic residues" evidence="1">
    <location>
        <begin position="142"/>
        <end position="156"/>
    </location>
</feature>
<evidence type="ECO:0000256" key="2">
    <source>
        <dbReference type="SAM" id="Phobius"/>
    </source>
</evidence>
<feature type="transmembrane region" description="Helical" evidence="2">
    <location>
        <begin position="208"/>
        <end position="232"/>
    </location>
</feature>
<gene>
    <name evidence="3" type="ORF">ACHAWU_009151</name>
</gene>
<comment type="caution">
    <text evidence="3">The sequence shown here is derived from an EMBL/GenBank/DDBJ whole genome shotgun (WGS) entry which is preliminary data.</text>
</comment>
<feature type="region of interest" description="Disordered" evidence="1">
    <location>
        <begin position="1"/>
        <end position="53"/>
    </location>
</feature>
<evidence type="ECO:0000256" key="1">
    <source>
        <dbReference type="SAM" id="MobiDB-lite"/>
    </source>
</evidence>
<feature type="compositionally biased region" description="Polar residues" evidence="1">
    <location>
        <begin position="40"/>
        <end position="52"/>
    </location>
</feature>
<dbReference type="EMBL" id="JALLBG020000044">
    <property type="protein sequence ID" value="KAL3770211.1"/>
    <property type="molecule type" value="Genomic_DNA"/>
</dbReference>
<feature type="compositionally biased region" description="Low complexity" evidence="1">
    <location>
        <begin position="1"/>
        <end position="11"/>
    </location>
</feature>